<organism evidence="3 4">
    <name type="scientific">Dioscorea cayennensis subsp. rotundata</name>
    <name type="common">White Guinea yam</name>
    <name type="synonym">Dioscorea rotundata</name>
    <dbReference type="NCBI Taxonomy" id="55577"/>
    <lineage>
        <taxon>Eukaryota</taxon>
        <taxon>Viridiplantae</taxon>
        <taxon>Streptophyta</taxon>
        <taxon>Embryophyta</taxon>
        <taxon>Tracheophyta</taxon>
        <taxon>Spermatophyta</taxon>
        <taxon>Magnoliopsida</taxon>
        <taxon>Liliopsida</taxon>
        <taxon>Dioscoreales</taxon>
        <taxon>Dioscoreaceae</taxon>
        <taxon>Dioscorea</taxon>
    </lineage>
</organism>
<sequence length="125" mass="12653">MARLFAIAALLLALSASITAQGPAAAPHSSAPTSSATISTPTSSPPPPFHHTHPQGLPHSRPSHSHSVTAPAPAPTKDDSAAPAEVPGIHRPRQRCPASAPSLDDAADAHLTLPPPPLTTRVPPP</sequence>
<keyword evidence="2" id="KW-0732">Signal</keyword>
<keyword evidence="3" id="KW-1185">Reference proteome</keyword>
<feature type="chain" id="PRO_5044347835" evidence="2">
    <location>
        <begin position="21"/>
        <end position="125"/>
    </location>
</feature>
<evidence type="ECO:0000313" key="4">
    <source>
        <dbReference type="RefSeq" id="XP_039139878.1"/>
    </source>
</evidence>
<reference evidence="4" key="1">
    <citation type="submission" date="2025-08" db="UniProtKB">
        <authorList>
            <consortium name="RefSeq"/>
        </authorList>
    </citation>
    <scope>IDENTIFICATION</scope>
</reference>
<evidence type="ECO:0000256" key="2">
    <source>
        <dbReference type="SAM" id="SignalP"/>
    </source>
</evidence>
<dbReference type="AlphaFoldDB" id="A0AB40CP03"/>
<gene>
    <name evidence="4" type="primary">LOC120277187</name>
</gene>
<evidence type="ECO:0000256" key="1">
    <source>
        <dbReference type="SAM" id="MobiDB-lite"/>
    </source>
</evidence>
<name>A0AB40CP03_DIOCR</name>
<protein>
    <submittedName>
        <fullName evidence="4">Arabinogalactan protein 1-like</fullName>
    </submittedName>
</protein>
<feature type="compositionally biased region" description="Low complexity" evidence="1">
    <location>
        <begin position="20"/>
        <end position="42"/>
    </location>
</feature>
<evidence type="ECO:0000313" key="3">
    <source>
        <dbReference type="Proteomes" id="UP001515500"/>
    </source>
</evidence>
<feature type="signal peptide" evidence="2">
    <location>
        <begin position="1"/>
        <end position="20"/>
    </location>
</feature>
<feature type="compositionally biased region" description="Pro residues" evidence="1">
    <location>
        <begin position="113"/>
        <end position="125"/>
    </location>
</feature>
<dbReference type="Proteomes" id="UP001515500">
    <property type="component" value="Chromosome 15"/>
</dbReference>
<proteinExistence type="predicted"/>
<accession>A0AB40CP03</accession>
<dbReference type="GeneID" id="120277187"/>
<dbReference type="RefSeq" id="XP_039139878.1">
    <property type="nucleotide sequence ID" value="XM_039283944.1"/>
</dbReference>
<feature type="region of interest" description="Disordered" evidence="1">
    <location>
        <begin position="20"/>
        <end position="125"/>
    </location>
</feature>
<feature type="compositionally biased region" description="Low complexity" evidence="1">
    <location>
        <begin position="97"/>
        <end position="112"/>
    </location>
</feature>